<gene>
    <name evidence="4" type="ORF">SanaruYs_29930</name>
</gene>
<proteinExistence type="predicted"/>
<dbReference type="RefSeq" id="WP_127123403.1">
    <property type="nucleotide sequence ID" value="NZ_BHXQ01000005.1"/>
</dbReference>
<dbReference type="GO" id="GO:0015074">
    <property type="term" value="P:DNA integration"/>
    <property type="evidence" value="ECO:0007669"/>
    <property type="project" value="InterPro"/>
</dbReference>
<organism evidence="4 5">
    <name type="scientific">Chryseotalea sanaruensis</name>
    <dbReference type="NCBI Taxonomy" id="2482724"/>
    <lineage>
        <taxon>Bacteria</taxon>
        <taxon>Pseudomonadati</taxon>
        <taxon>Bacteroidota</taxon>
        <taxon>Cytophagia</taxon>
        <taxon>Cytophagales</taxon>
        <taxon>Chryseotaleaceae</taxon>
        <taxon>Chryseotalea</taxon>
    </lineage>
</organism>
<dbReference type="InterPro" id="IPR010998">
    <property type="entry name" value="Integrase_recombinase_N"/>
</dbReference>
<dbReference type="GO" id="GO:0006310">
    <property type="term" value="P:DNA recombination"/>
    <property type="evidence" value="ECO:0007669"/>
    <property type="project" value="UniProtKB-KW"/>
</dbReference>
<dbReference type="Pfam" id="PF13102">
    <property type="entry name" value="Phage_int_SAM_5"/>
    <property type="match status" value="1"/>
</dbReference>
<feature type="domain" description="Phage integrase SAM-like" evidence="3">
    <location>
        <begin position="110"/>
        <end position="220"/>
    </location>
</feature>
<dbReference type="GO" id="GO:0003677">
    <property type="term" value="F:DNA binding"/>
    <property type="evidence" value="ECO:0007669"/>
    <property type="project" value="UniProtKB-KW"/>
</dbReference>
<dbReference type="EMBL" id="BHXQ01000005">
    <property type="protein sequence ID" value="GCC52755.1"/>
    <property type="molecule type" value="Genomic_DNA"/>
</dbReference>
<keyword evidence="5" id="KW-1185">Reference proteome</keyword>
<evidence type="ECO:0000259" key="3">
    <source>
        <dbReference type="Pfam" id="PF13102"/>
    </source>
</evidence>
<name>A0A401UCX7_9BACT</name>
<dbReference type="InterPro" id="IPR011010">
    <property type="entry name" value="DNA_brk_join_enz"/>
</dbReference>
<evidence type="ECO:0000313" key="4">
    <source>
        <dbReference type="EMBL" id="GCC52755.1"/>
    </source>
</evidence>
<evidence type="ECO:0000256" key="2">
    <source>
        <dbReference type="ARBA" id="ARBA00023172"/>
    </source>
</evidence>
<protein>
    <submittedName>
        <fullName evidence="4">Integrase</fullName>
    </submittedName>
</protein>
<dbReference type="AlphaFoldDB" id="A0A401UCX7"/>
<dbReference type="OrthoDB" id="975356at2"/>
<keyword evidence="2" id="KW-0233">DNA recombination</keyword>
<dbReference type="Gene3D" id="1.10.443.10">
    <property type="entry name" value="Intergrase catalytic core"/>
    <property type="match status" value="1"/>
</dbReference>
<reference evidence="4 5" key="1">
    <citation type="submission" date="2018-11" db="EMBL/GenBank/DDBJ databases">
        <title>Chryseotalea sanarue gen. nov., sp., nov., a member of the family Cytophagaceae, isolated from a brackish lake in Hamamatsu Japan.</title>
        <authorList>
            <person name="Maejima Y."/>
            <person name="Iino T."/>
            <person name="Muraguchi Y."/>
            <person name="Fukuda K."/>
            <person name="Ohkuma M."/>
            <person name="Moriuchi R."/>
            <person name="Dohra H."/>
            <person name="Kimbara K."/>
            <person name="Shintani M."/>
        </authorList>
    </citation>
    <scope>NUCLEOTIDE SEQUENCE [LARGE SCALE GENOMIC DNA]</scope>
    <source>
        <strain evidence="4 5">Ys</strain>
    </source>
</reference>
<dbReference type="InterPro" id="IPR013762">
    <property type="entry name" value="Integrase-like_cat_sf"/>
</dbReference>
<dbReference type="InterPro" id="IPR025269">
    <property type="entry name" value="SAM-like_dom"/>
</dbReference>
<keyword evidence="1" id="KW-0238">DNA-binding</keyword>
<comment type="caution">
    <text evidence="4">The sequence shown here is derived from an EMBL/GenBank/DDBJ whole genome shotgun (WGS) entry which is preliminary data.</text>
</comment>
<dbReference type="Gene3D" id="1.10.150.130">
    <property type="match status" value="1"/>
</dbReference>
<sequence length="458" mass="54093">MYLYTQIQFVKRKDHNDVIVYYSKNGEKFRRSTGVRVLSKNITSKGAISTNHPGYEEDLKKIKSLQDRVEDIVISFKDKYGEKPSVEWLEKQFDKPLIDARKDLDYALCYWKEFIAEKEQTTRNPGTIKRYNNLEGTLNKFVEKRNYIVSFDLLDQKFFNDFLAYMVNEHEYVRNHHLTRAEHGLKPEIGLANETAIKRLKDFTEYLKYCLVEHDIKINLEKIKKFIKLARHKQEVRPLSKTQKWELTLTSDEIQFVVNLDHFEPDFWESLSENQKRYLDILIFMCLQGTAPIDTKQIKKSDIRNGKIVKERSKSGNEFKVDLDPIAEQILVRNNFNMDFTDQTVNGELKHIFVTIFELYRKRFDKKHDEHFEILCTQKIRKGEREILKIQHRGLFVELMTGRRSFLTNLGEKADELGIKELMSQAGHTVIGTTLGYIHERQQSKKSKGGLFGIFKIK</sequence>
<evidence type="ECO:0000256" key="1">
    <source>
        <dbReference type="ARBA" id="ARBA00023125"/>
    </source>
</evidence>
<evidence type="ECO:0000313" key="5">
    <source>
        <dbReference type="Proteomes" id="UP000288227"/>
    </source>
</evidence>
<dbReference type="Proteomes" id="UP000288227">
    <property type="component" value="Unassembled WGS sequence"/>
</dbReference>
<dbReference type="SUPFAM" id="SSF56349">
    <property type="entry name" value="DNA breaking-rejoining enzymes"/>
    <property type="match status" value="1"/>
</dbReference>
<accession>A0A401UCX7</accession>